<name>A0AA40ALI7_9PEZI</name>
<keyword evidence="2" id="KW-1185">Reference proteome</keyword>
<dbReference type="EMBL" id="JAUIRO010000004">
    <property type="protein sequence ID" value="KAK0718034.1"/>
    <property type="molecule type" value="Genomic_DNA"/>
</dbReference>
<proteinExistence type="predicted"/>
<gene>
    <name evidence="1" type="ORF">B0T26DRAFT_752013</name>
</gene>
<dbReference type="AlphaFoldDB" id="A0AA40ALI7"/>
<dbReference type="Proteomes" id="UP001172101">
    <property type="component" value="Unassembled WGS sequence"/>
</dbReference>
<comment type="caution">
    <text evidence="1">The sequence shown here is derived from an EMBL/GenBank/DDBJ whole genome shotgun (WGS) entry which is preliminary data.</text>
</comment>
<organism evidence="1 2">
    <name type="scientific">Lasiosphaeria miniovina</name>
    <dbReference type="NCBI Taxonomy" id="1954250"/>
    <lineage>
        <taxon>Eukaryota</taxon>
        <taxon>Fungi</taxon>
        <taxon>Dikarya</taxon>
        <taxon>Ascomycota</taxon>
        <taxon>Pezizomycotina</taxon>
        <taxon>Sordariomycetes</taxon>
        <taxon>Sordariomycetidae</taxon>
        <taxon>Sordariales</taxon>
        <taxon>Lasiosphaeriaceae</taxon>
        <taxon>Lasiosphaeria</taxon>
    </lineage>
</organism>
<accession>A0AA40ALI7</accession>
<reference evidence="1" key="1">
    <citation type="submission" date="2023-06" db="EMBL/GenBank/DDBJ databases">
        <title>Genome-scale phylogeny and comparative genomics of the fungal order Sordariales.</title>
        <authorList>
            <consortium name="Lawrence Berkeley National Laboratory"/>
            <person name="Hensen N."/>
            <person name="Bonometti L."/>
            <person name="Westerberg I."/>
            <person name="Brannstrom I.O."/>
            <person name="Guillou S."/>
            <person name="Cros-Aarteil S."/>
            <person name="Calhoun S."/>
            <person name="Haridas S."/>
            <person name="Kuo A."/>
            <person name="Mondo S."/>
            <person name="Pangilinan J."/>
            <person name="Riley R."/>
            <person name="LaButti K."/>
            <person name="Andreopoulos B."/>
            <person name="Lipzen A."/>
            <person name="Chen C."/>
            <person name="Yanf M."/>
            <person name="Daum C."/>
            <person name="Ng V."/>
            <person name="Clum A."/>
            <person name="Steindorff A."/>
            <person name="Ohm R."/>
            <person name="Martin F."/>
            <person name="Silar P."/>
            <person name="Natvig D."/>
            <person name="Lalanne C."/>
            <person name="Gautier V."/>
            <person name="Ament-velasquez S.L."/>
            <person name="Kruys A."/>
            <person name="Hutchinson M.I."/>
            <person name="Powell A.J."/>
            <person name="Barry K."/>
            <person name="Miller A.N."/>
            <person name="Grigoriev I.V."/>
            <person name="Debuchy R."/>
            <person name="Gladieux P."/>
            <person name="Thoren M.H."/>
            <person name="Johannesson H."/>
        </authorList>
    </citation>
    <scope>NUCLEOTIDE SEQUENCE</scope>
    <source>
        <strain evidence="1">SMH2392-1A</strain>
    </source>
</reference>
<dbReference type="GeneID" id="85328738"/>
<dbReference type="RefSeq" id="XP_060296827.1">
    <property type="nucleotide sequence ID" value="XM_060445468.1"/>
</dbReference>
<evidence type="ECO:0000313" key="1">
    <source>
        <dbReference type="EMBL" id="KAK0718034.1"/>
    </source>
</evidence>
<evidence type="ECO:0000313" key="2">
    <source>
        <dbReference type="Proteomes" id="UP001172101"/>
    </source>
</evidence>
<sequence length="160" mass="16585">MVAAARRPYSTTYVTASTTVTTPVTSWAYSTLFPTVVVDKTTTTIFIRDTNTTIATVTSPTVVCTNGGTPGPTVTAYKGSYMPVPGQNTTLPASHPTLVSCTAYNTALIHVWPTVQGGPESTVTLTITSTVASSETTRTTVTSPIFGCGSLPRCKGLGVA</sequence>
<protein>
    <submittedName>
        <fullName evidence="1">Uncharacterized protein</fullName>
    </submittedName>
</protein>